<protein>
    <submittedName>
        <fullName evidence="7">(Fe-S)-binding protein</fullName>
    </submittedName>
</protein>
<keyword evidence="2" id="KW-0479">Metal-binding</keyword>
<dbReference type="KEGG" id="mrtj:KHC33_16615"/>
<dbReference type="PANTHER" id="PTHR43255">
    <property type="entry name" value="IRON-SULFUR-BINDING OXIDOREDUCTASE FADF-RELATED-RELATED"/>
    <property type="match status" value="1"/>
</dbReference>
<evidence type="ECO:0000256" key="1">
    <source>
        <dbReference type="ARBA" id="ARBA00022485"/>
    </source>
</evidence>
<dbReference type="GO" id="GO:0005886">
    <property type="term" value="C:plasma membrane"/>
    <property type="evidence" value="ECO:0007669"/>
    <property type="project" value="TreeGrafter"/>
</dbReference>
<dbReference type="PROSITE" id="PS00198">
    <property type="entry name" value="4FE4S_FER_1"/>
    <property type="match status" value="1"/>
</dbReference>
<evidence type="ECO:0000256" key="5">
    <source>
        <dbReference type="ARBA" id="ARBA00023014"/>
    </source>
</evidence>
<dbReference type="GO" id="GO:0051539">
    <property type="term" value="F:4 iron, 4 sulfur cluster binding"/>
    <property type="evidence" value="ECO:0007669"/>
    <property type="project" value="UniProtKB-KW"/>
</dbReference>
<evidence type="ECO:0000256" key="3">
    <source>
        <dbReference type="ARBA" id="ARBA00023002"/>
    </source>
</evidence>
<keyword evidence="8" id="KW-1185">Reference proteome</keyword>
<dbReference type="InterPro" id="IPR017896">
    <property type="entry name" value="4Fe4S_Fe-S-bd"/>
</dbReference>
<keyword evidence="5" id="KW-0411">Iron-sulfur</keyword>
<dbReference type="PROSITE" id="PS51379">
    <property type="entry name" value="4FE4S_FER_2"/>
    <property type="match status" value="1"/>
</dbReference>
<dbReference type="Pfam" id="PF02754">
    <property type="entry name" value="CCG"/>
    <property type="match status" value="1"/>
</dbReference>
<dbReference type="InterPro" id="IPR004017">
    <property type="entry name" value="Cys_rich_dom"/>
</dbReference>
<dbReference type="GO" id="GO:0016491">
    <property type="term" value="F:oxidoreductase activity"/>
    <property type="evidence" value="ECO:0007669"/>
    <property type="project" value="UniProtKB-KW"/>
</dbReference>
<keyword evidence="3" id="KW-0560">Oxidoreductase</keyword>
<sequence length="358" mass="40196">MGFDAAKCDFSRCKGECLTKCPYVSYDEKETKEQISALINGEMAPILKECITCAACNEYCPLGANPWDLILWRQEQTQVLGIPNNAKPASDWLVKPKIVRPGKPGGALISLCGIYEVVPQQEFLTGIMFDETTLIGGGDYCCGFTETHLGRGSRPYEFLPTLVKNLADAAKEYGVSEIVFTHDACYNVLTTVAIQDRIEVPFKPVHILEYIRNWLRDHKDKITPLNMKMAYQGGCTTRYAAKEGEIWRDWLEEILSLIGVTCVEDKRKYTGDNRLCCCCSIFHTQHERAMKFQHMNIQDAIDAGAEGYCFICPACVSVMRMTCKEMNLTPYYITQLVKMALKEDLGKAGTAAFGYPVK</sequence>
<dbReference type="Proteomes" id="UP000680656">
    <property type="component" value="Chromosome"/>
</dbReference>
<dbReference type="EMBL" id="CP075546">
    <property type="protein sequence ID" value="QVV90679.1"/>
    <property type="molecule type" value="Genomic_DNA"/>
</dbReference>
<keyword evidence="4" id="KW-0408">Iron</keyword>
<dbReference type="AlphaFoldDB" id="A0A8E7B2A2"/>
<gene>
    <name evidence="7" type="ORF">KHC33_16615</name>
</gene>
<dbReference type="GO" id="GO:0046872">
    <property type="term" value="F:metal ion binding"/>
    <property type="evidence" value="ECO:0007669"/>
    <property type="project" value="UniProtKB-KW"/>
</dbReference>
<proteinExistence type="predicted"/>
<evidence type="ECO:0000313" key="8">
    <source>
        <dbReference type="Proteomes" id="UP000680656"/>
    </source>
</evidence>
<name>A0A8E7B2A2_9EURY</name>
<dbReference type="InterPro" id="IPR017900">
    <property type="entry name" value="4Fe4S_Fe_S_CS"/>
</dbReference>
<dbReference type="PANTHER" id="PTHR43255:SF1">
    <property type="entry name" value="IRON-SULFUR-BINDING OXIDOREDUCTASE FADF-RELATED"/>
    <property type="match status" value="1"/>
</dbReference>
<evidence type="ECO:0000313" key="7">
    <source>
        <dbReference type="EMBL" id="QVV90679.1"/>
    </source>
</evidence>
<evidence type="ECO:0000256" key="4">
    <source>
        <dbReference type="ARBA" id="ARBA00023004"/>
    </source>
</evidence>
<evidence type="ECO:0000259" key="6">
    <source>
        <dbReference type="PROSITE" id="PS51379"/>
    </source>
</evidence>
<reference evidence="7 8" key="1">
    <citation type="submission" date="2021-05" db="EMBL/GenBank/DDBJ databases">
        <title>A novel Methanospirillum isolate from a pyrite-forming mixed culture.</title>
        <authorList>
            <person name="Bunk B."/>
            <person name="Sproer C."/>
            <person name="Spring S."/>
            <person name="Pester M."/>
        </authorList>
    </citation>
    <scope>NUCLEOTIDE SEQUENCE [LARGE SCALE GENOMIC DNA]</scope>
    <source>
        <strain evidence="7 8">J.3.6.1-F.2.7.3</strain>
    </source>
</reference>
<accession>A0A8E7B2A2</accession>
<keyword evidence="1" id="KW-0004">4Fe-4S</keyword>
<evidence type="ECO:0000256" key="2">
    <source>
        <dbReference type="ARBA" id="ARBA00022723"/>
    </source>
</evidence>
<organism evidence="7 8">
    <name type="scientific">Methanospirillum purgamenti</name>
    <dbReference type="NCBI Taxonomy" id="2834276"/>
    <lineage>
        <taxon>Archaea</taxon>
        <taxon>Methanobacteriati</taxon>
        <taxon>Methanobacteriota</taxon>
        <taxon>Stenosarchaea group</taxon>
        <taxon>Methanomicrobia</taxon>
        <taxon>Methanomicrobiales</taxon>
        <taxon>Methanospirillaceae</taxon>
        <taxon>Methanospirillum</taxon>
    </lineage>
</organism>
<dbReference type="InterPro" id="IPR051460">
    <property type="entry name" value="HdrC_iron-sulfur_subunit"/>
</dbReference>
<feature type="domain" description="4Fe-4S ferredoxin-type" evidence="6">
    <location>
        <begin position="41"/>
        <end position="70"/>
    </location>
</feature>